<evidence type="ECO:0000313" key="1">
    <source>
        <dbReference type="EMBL" id="ACD56693.1"/>
    </source>
</evidence>
<sequence length="37" mass="4001">MGIRHSKGNQHRVPLVLAAIQPDLLNISDAAIRLANP</sequence>
<dbReference type="KEGG" id="xop:PXO_03457"/>
<gene>
    <name evidence="1" type="ordered locus">PXO_03457</name>
</gene>
<accession>A0A0K0GFC3</accession>
<dbReference type="EMBL" id="CP000967">
    <property type="protein sequence ID" value="ACD56693.1"/>
    <property type="molecule type" value="Genomic_DNA"/>
</dbReference>
<dbReference type="Proteomes" id="UP000001740">
    <property type="component" value="Chromosome"/>
</dbReference>
<dbReference type="AlphaFoldDB" id="A0A0K0GFC3"/>
<dbReference type="HOGENOM" id="CLU_3350479_0_0_6"/>
<organism evidence="1 2">
    <name type="scientific">Xanthomonas oryzae pv. oryzae (strain PXO99A)</name>
    <dbReference type="NCBI Taxonomy" id="360094"/>
    <lineage>
        <taxon>Bacteria</taxon>
        <taxon>Pseudomonadati</taxon>
        <taxon>Pseudomonadota</taxon>
        <taxon>Gammaproteobacteria</taxon>
        <taxon>Lysobacterales</taxon>
        <taxon>Lysobacteraceae</taxon>
        <taxon>Xanthomonas</taxon>
    </lineage>
</organism>
<evidence type="ECO:0000313" key="2">
    <source>
        <dbReference type="Proteomes" id="UP000001740"/>
    </source>
</evidence>
<protein>
    <submittedName>
        <fullName evidence="1">Uncharacterized protein</fullName>
    </submittedName>
</protein>
<reference evidence="1 2" key="1">
    <citation type="journal article" date="2008" name="BMC Genomics">
        <title>Genome sequence and rapid evolution of the rice pathogen Xanthomonas oryzae pv. oryzae PXO99A.</title>
        <authorList>
            <person name="Salzberg S.L."/>
            <person name="Sommer D.D."/>
            <person name="Schatz M.C."/>
            <person name="Phillippy A.M."/>
            <person name="Rabinowicz P.D."/>
            <person name="Tsuge S."/>
            <person name="Furutani A."/>
            <person name="Ochiai H."/>
            <person name="Delcher A.L."/>
            <person name="Kelley D."/>
            <person name="Madupu R."/>
            <person name="Puiu D."/>
            <person name="Radune D."/>
            <person name="Shumway M."/>
            <person name="Trapnell C."/>
            <person name="Aparna G."/>
            <person name="Jha G."/>
            <person name="Pandey A."/>
            <person name="Patil P.B."/>
            <person name="Ishihara H."/>
            <person name="Meyer D.F."/>
            <person name="Szurek B."/>
            <person name="Verdier V."/>
            <person name="Koebnik R."/>
            <person name="Dow J.M."/>
            <person name="Ryan R.P."/>
            <person name="Hirata H."/>
            <person name="Tsuyumu S."/>
            <person name="Won Lee S."/>
            <person name="Seo Y.S."/>
            <person name="Sriariyanum M."/>
            <person name="Ronald P.C."/>
            <person name="Sonti R.V."/>
            <person name="Van Sluys M.A."/>
            <person name="Leach J.E."/>
            <person name="White F.F."/>
            <person name="Bogdanove A.J."/>
        </authorList>
    </citation>
    <scope>NUCLEOTIDE SEQUENCE [LARGE SCALE GENOMIC DNA]</scope>
    <source>
        <strain evidence="1 2">PXO99A</strain>
    </source>
</reference>
<proteinExistence type="predicted"/>
<name>A0A0K0GFC3_XANOP</name>